<protein>
    <recommendedName>
        <fullName evidence="3">Transposase (putative) YhgA-like domain-containing protein</fullName>
    </recommendedName>
</protein>
<dbReference type="eggNOG" id="COG5464">
    <property type="taxonomic scope" value="Bacteria"/>
</dbReference>
<dbReference type="EMBL" id="AJAQ01000009">
    <property type="protein sequence ID" value="EOH96002.1"/>
    <property type="molecule type" value="Genomic_DNA"/>
</dbReference>
<evidence type="ECO:0008006" key="3">
    <source>
        <dbReference type="Google" id="ProtNLM"/>
    </source>
</evidence>
<accession>R2QHH4</accession>
<keyword evidence="2" id="KW-1185">Reference proteome</keyword>
<gene>
    <name evidence="1" type="ORF">UAU_01097</name>
</gene>
<name>R2QHH4_9ENTE</name>
<dbReference type="OrthoDB" id="1097360at2"/>
<dbReference type="RefSeq" id="WP_010756143.1">
    <property type="nucleotide sequence ID" value="NZ_ASWD01000006.1"/>
</dbReference>
<dbReference type="AlphaFoldDB" id="R2QHH4"/>
<evidence type="ECO:0000313" key="2">
    <source>
        <dbReference type="Proteomes" id="UP000013782"/>
    </source>
</evidence>
<dbReference type="Pfam" id="PF12784">
    <property type="entry name" value="PDDEXK_2"/>
    <property type="match status" value="1"/>
</dbReference>
<evidence type="ECO:0000313" key="1">
    <source>
        <dbReference type="EMBL" id="EOH96002.1"/>
    </source>
</evidence>
<comment type="caution">
    <text evidence="1">The sequence shown here is derived from an EMBL/GenBank/DDBJ whole genome shotgun (WGS) entry which is preliminary data.</text>
</comment>
<dbReference type="Proteomes" id="UP000013782">
    <property type="component" value="Unassembled WGS sequence"/>
</dbReference>
<sequence>MQVQPHQFFEERALFYLVKAYISPYGDEEAEDYIENNNFSGLCPTYDINIVDFHLFDPDEEALQSFSLRNDKNARLYLGRKQQPLLSLCFFSLKNKNVEPNSPLAHWQYFFKTGEVTENAPEYIKAAKKRIDFYQLDEEEKKMIMRIDKAKAIKKAEIDYARKEGKMEEKLKVAANCLKLDMAPEQIVQITGLSIEQINELKENKAD</sequence>
<reference evidence="1 2" key="1">
    <citation type="submission" date="2013-02" db="EMBL/GenBank/DDBJ databases">
        <title>The Genome Sequence of Enterococcus pallens BAA-351.</title>
        <authorList>
            <consortium name="The Broad Institute Genome Sequencing Platform"/>
            <consortium name="The Broad Institute Genome Sequencing Center for Infectious Disease"/>
            <person name="Earl A.M."/>
            <person name="Gilmore M.S."/>
            <person name="Lebreton F."/>
            <person name="Walker B."/>
            <person name="Young S.K."/>
            <person name="Zeng Q."/>
            <person name="Gargeya S."/>
            <person name="Fitzgerald M."/>
            <person name="Haas B."/>
            <person name="Abouelleil A."/>
            <person name="Alvarado L."/>
            <person name="Arachchi H.M."/>
            <person name="Berlin A.M."/>
            <person name="Chapman S.B."/>
            <person name="Dewar J."/>
            <person name="Goldberg J."/>
            <person name="Griggs A."/>
            <person name="Gujja S."/>
            <person name="Hansen M."/>
            <person name="Howarth C."/>
            <person name="Imamovic A."/>
            <person name="Larimer J."/>
            <person name="McCowan C."/>
            <person name="Murphy C."/>
            <person name="Neiman D."/>
            <person name="Pearson M."/>
            <person name="Priest M."/>
            <person name="Roberts A."/>
            <person name="Saif S."/>
            <person name="Shea T."/>
            <person name="Sisk P."/>
            <person name="Sykes S."/>
            <person name="Wortman J."/>
            <person name="Nusbaum C."/>
            <person name="Birren B."/>
        </authorList>
    </citation>
    <scope>NUCLEOTIDE SEQUENCE [LARGE SCALE GENOMIC DNA]</scope>
    <source>
        <strain evidence="1 2">ATCC BAA-351</strain>
    </source>
</reference>
<proteinExistence type="predicted"/>
<dbReference type="NCBIfam" id="TIGR01784">
    <property type="entry name" value="T_den_put_tspse"/>
    <property type="match status" value="1"/>
</dbReference>
<organism evidence="1 2">
    <name type="scientific">Enterococcus pallens ATCC BAA-351</name>
    <dbReference type="NCBI Taxonomy" id="1158607"/>
    <lineage>
        <taxon>Bacteria</taxon>
        <taxon>Bacillati</taxon>
        <taxon>Bacillota</taxon>
        <taxon>Bacilli</taxon>
        <taxon>Lactobacillales</taxon>
        <taxon>Enterococcaceae</taxon>
        <taxon>Enterococcus</taxon>
    </lineage>
</organism>
<dbReference type="InterPro" id="IPR010106">
    <property type="entry name" value="RpnA"/>
</dbReference>
<dbReference type="PATRIC" id="fig|1158607.3.peg.1095"/>
<dbReference type="HOGENOM" id="CLU_063842_1_0_9"/>